<reference evidence="7" key="1">
    <citation type="journal article" date="2019" name="Int. J. Syst. Evol. Microbiol.">
        <title>The Global Catalogue of Microorganisms (GCM) 10K type strain sequencing project: providing services to taxonomists for standard genome sequencing and annotation.</title>
        <authorList>
            <consortium name="The Broad Institute Genomics Platform"/>
            <consortium name="The Broad Institute Genome Sequencing Center for Infectious Disease"/>
            <person name="Wu L."/>
            <person name="Ma J."/>
        </authorList>
    </citation>
    <scope>NUCLEOTIDE SEQUENCE [LARGE SCALE GENOMIC DNA]</scope>
    <source>
        <strain evidence="7">JCM 15309</strain>
    </source>
</reference>
<keyword evidence="7" id="KW-1185">Reference proteome</keyword>
<sequence length="316" mass="33343">MFRIVAVVAATLALTGCAAFSETAPTPDDGHIDVVTAFYPLQFVAERVGGDLVRISDLTRPGQEPHDLELSPKQTGEAALADLVVYEKGLQASVDAAVKQSAARKVDAAAVAGLEPMSHAGHDDTAHHSGETADEEAGQAHDHGDLDPHFWQDPLKLAKVADAVAAQLSTIDPAHASTYRSNAAALDAELTALDHEYAAGLAHCERDTIVVSHDAFGYLARYGLYVEPIAGLSPGAEPTPADLGRLHDLIESDGITTVFGERLAPAELSRTLATDMGVRTAVLDPIEGLTDQTSNDDYLSLMRANLKALEEANACH</sequence>
<dbReference type="EMBL" id="BAAAPB010000003">
    <property type="protein sequence ID" value="GAA1968755.1"/>
    <property type="molecule type" value="Genomic_DNA"/>
</dbReference>
<name>A0ABP5CXW3_9ACTN</name>
<comment type="caution">
    <text evidence="6">The sequence shown here is derived from an EMBL/GenBank/DDBJ whole genome shotgun (WGS) entry which is preliminary data.</text>
</comment>
<dbReference type="Gene3D" id="3.40.50.1980">
    <property type="entry name" value="Nitrogenase molybdenum iron protein domain"/>
    <property type="match status" value="2"/>
</dbReference>
<accession>A0ABP5CXW3</accession>
<proteinExistence type="inferred from homology"/>
<evidence type="ECO:0000256" key="3">
    <source>
        <dbReference type="ARBA" id="ARBA00022729"/>
    </source>
</evidence>
<feature type="chain" id="PRO_5046889241" evidence="5">
    <location>
        <begin position="22"/>
        <end position="316"/>
    </location>
</feature>
<dbReference type="PANTHER" id="PTHR42953:SF3">
    <property type="entry name" value="HIGH-AFFINITY ZINC UPTAKE SYSTEM PROTEIN ZNUA"/>
    <property type="match status" value="1"/>
</dbReference>
<evidence type="ECO:0000313" key="6">
    <source>
        <dbReference type="EMBL" id="GAA1968755.1"/>
    </source>
</evidence>
<evidence type="ECO:0000256" key="4">
    <source>
        <dbReference type="SAM" id="MobiDB-lite"/>
    </source>
</evidence>
<gene>
    <name evidence="6" type="ORF">GCM10009798_31710</name>
</gene>
<keyword evidence="2" id="KW-0813">Transport</keyword>
<dbReference type="RefSeq" id="WP_344046410.1">
    <property type="nucleotide sequence ID" value="NZ_BAAAPB010000003.1"/>
</dbReference>
<organism evidence="6 7">
    <name type="scientific">Nocardioides panacihumi</name>
    <dbReference type="NCBI Taxonomy" id="400774"/>
    <lineage>
        <taxon>Bacteria</taxon>
        <taxon>Bacillati</taxon>
        <taxon>Actinomycetota</taxon>
        <taxon>Actinomycetes</taxon>
        <taxon>Propionibacteriales</taxon>
        <taxon>Nocardioidaceae</taxon>
        <taxon>Nocardioides</taxon>
    </lineage>
</organism>
<dbReference type="PANTHER" id="PTHR42953">
    <property type="entry name" value="HIGH-AFFINITY ZINC UPTAKE SYSTEM PROTEIN ZNUA-RELATED"/>
    <property type="match status" value="1"/>
</dbReference>
<dbReference type="InterPro" id="IPR006127">
    <property type="entry name" value="ZnuA-like"/>
</dbReference>
<dbReference type="SUPFAM" id="SSF53807">
    <property type="entry name" value="Helical backbone' metal receptor"/>
    <property type="match status" value="1"/>
</dbReference>
<dbReference type="Proteomes" id="UP001500571">
    <property type="component" value="Unassembled WGS sequence"/>
</dbReference>
<dbReference type="Pfam" id="PF01297">
    <property type="entry name" value="ZnuA"/>
    <property type="match status" value="1"/>
</dbReference>
<evidence type="ECO:0000256" key="1">
    <source>
        <dbReference type="ARBA" id="ARBA00011028"/>
    </source>
</evidence>
<comment type="similarity">
    <text evidence="1">Belongs to the bacterial solute-binding protein 9 family.</text>
</comment>
<dbReference type="InterPro" id="IPR050492">
    <property type="entry name" value="Bact_metal-bind_prot9"/>
</dbReference>
<feature type="compositionally biased region" description="Basic and acidic residues" evidence="4">
    <location>
        <begin position="138"/>
        <end position="148"/>
    </location>
</feature>
<evidence type="ECO:0000256" key="2">
    <source>
        <dbReference type="ARBA" id="ARBA00022448"/>
    </source>
</evidence>
<feature type="compositionally biased region" description="Basic and acidic residues" evidence="4">
    <location>
        <begin position="120"/>
        <end position="131"/>
    </location>
</feature>
<protein>
    <submittedName>
        <fullName evidence="6">Zinc ABC transporter substrate-binding protein</fullName>
    </submittedName>
</protein>
<evidence type="ECO:0000313" key="7">
    <source>
        <dbReference type="Proteomes" id="UP001500571"/>
    </source>
</evidence>
<feature type="region of interest" description="Disordered" evidence="4">
    <location>
        <begin position="118"/>
        <end position="148"/>
    </location>
</feature>
<evidence type="ECO:0000256" key="5">
    <source>
        <dbReference type="SAM" id="SignalP"/>
    </source>
</evidence>
<dbReference type="PROSITE" id="PS51257">
    <property type="entry name" value="PROKAR_LIPOPROTEIN"/>
    <property type="match status" value="1"/>
</dbReference>
<keyword evidence="3 5" id="KW-0732">Signal</keyword>
<feature type="signal peptide" evidence="5">
    <location>
        <begin position="1"/>
        <end position="21"/>
    </location>
</feature>